<accession>A0A8J5S5I2</accession>
<dbReference type="EMBL" id="JAAALK010000287">
    <property type="protein sequence ID" value="KAG8060599.1"/>
    <property type="molecule type" value="Genomic_DNA"/>
</dbReference>
<feature type="compositionally biased region" description="Basic and acidic residues" evidence="1">
    <location>
        <begin position="8"/>
        <end position="21"/>
    </location>
</feature>
<sequence>MSACLVGRPREELGRPDHPECHPIVPQIMDAGWRGPPCWPFSSRTPTRSARFLPPGFMILLRNTFR</sequence>
<evidence type="ECO:0000313" key="2">
    <source>
        <dbReference type="EMBL" id="KAG8060599.1"/>
    </source>
</evidence>
<gene>
    <name evidence="2" type="ORF">GUJ93_ZPchr0002g23368</name>
</gene>
<proteinExistence type="predicted"/>
<reference evidence="2" key="1">
    <citation type="journal article" date="2021" name="bioRxiv">
        <title>Whole Genome Assembly and Annotation of Northern Wild Rice, Zizania palustris L., Supports a Whole Genome Duplication in the Zizania Genus.</title>
        <authorList>
            <person name="Haas M."/>
            <person name="Kono T."/>
            <person name="Macchietto M."/>
            <person name="Millas R."/>
            <person name="McGilp L."/>
            <person name="Shao M."/>
            <person name="Duquette J."/>
            <person name="Hirsch C.N."/>
            <person name="Kimball J."/>
        </authorList>
    </citation>
    <scope>NUCLEOTIDE SEQUENCE</scope>
    <source>
        <tissue evidence="2">Fresh leaf tissue</tissue>
    </source>
</reference>
<dbReference type="Proteomes" id="UP000729402">
    <property type="component" value="Unassembled WGS sequence"/>
</dbReference>
<organism evidence="2 3">
    <name type="scientific">Zizania palustris</name>
    <name type="common">Northern wild rice</name>
    <dbReference type="NCBI Taxonomy" id="103762"/>
    <lineage>
        <taxon>Eukaryota</taxon>
        <taxon>Viridiplantae</taxon>
        <taxon>Streptophyta</taxon>
        <taxon>Embryophyta</taxon>
        <taxon>Tracheophyta</taxon>
        <taxon>Spermatophyta</taxon>
        <taxon>Magnoliopsida</taxon>
        <taxon>Liliopsida</taxon>
        <taxon>Poales</taxon>
        <taxon>Poaceae</taxon>
        <taxon>BOP clade</taxon>
        <taxon>Oryzoideae</taxon>
        <taxon>Oryzeae</taxon>
        <taxon>Zizaniinae</taxon>
        <taxon>Zizania</taxon>
    </lineage>
</organism>
<reference evidence="2" key="2">
    <citation type="submission" date="2021-02" db="EMBL/GenBank/DDBJ databases">
        <authorList>
            <person name="Kimball J.A."/>
            <person name="Haas M.W."/>
            <person name="Macchietto M."/>
            <person name="Kono T."/>
            <person name="Duquette J."/>
            <person name="Shao M."/>
        </authorList>
    </citation>
    <scope>NUCLEOTIDE SEQUENCE</scope>
    <source>
        <tissue evidence="2">Fresh leaf tissue</tissue>
    </source>
</reference>
<feature type="region of interest" description="Disordered" evidence="1">
    <location>
        <begin position="1"/>
        <end position="21"/>
    </location>
</feature>
<name>A0A8J5S5I2_ZIZPA</name>
<evidence type="ECO:0000313" key="3">
    <source>
        <dbReference type="Proteomes" id="UP000729402"/>
    </source>
</evidence>
<comment type="caution">
    <text evidence="2">The sequence shown here is derived from an EMBL/GenBank/DDBJ whole genome shotgun (WGS) entry which is preliminary data.</text>
</comment>
<dbReference type="AlphaFoldDB" id="A0A8J5S5I2"/>
<protein>
    <submittedName>
        <fullName evidence="2">Uncharacterized protein</fullName>
    </submittedName>
</protein>
<evidence type="ECO:0000256" key="1">
    <source>
        <dbReference type="SAM" id="MobiDB-lite"/>
    </source>
</evidence>
<keyword evidence="3" id="KW-1185">Reference proteome</keyword>